<dbReference type="PANTHER" id="PTHR36566">
    <property type="entry name" value="NICKEL INSERTION PROTEIN-RELATED"/>
    <property type="match status" value="1"/>
</dbReference>
<keyword evidence="3" id="KW-1185">Reference proteome</keyword>
<evidence type="ECO:0000313" key="3">
    <source>
        <dbReference type="Proteomes" id="UP001549036"/>
    </source>
</evidence>
<dbReference type="PANTHER" id="PTHR36566:SF1">
    <property type="entry name" value="PYRIDINIUM-3,5-BISTHIOCARBOXYLIC ACID MONONUCLEOTIDE NICKEL INSERTION PROTEIN"/>
    <property type="match status" value="1"/>
</dbReference>
<dbReference type="EMBL" id="JBEPLM010000018">
    <property type="protein sequence ID" value="MET3596899.1"/>
    <property type="molecule type" value="Genomic_DNA"/>
</dbReference>
<dbReference type="Proteomes" id="UP001549036">
    <property type="component" value="Unassembled WGS sequence"/>
</dbReference>
<gene>
    <name evidence="2" type="ORF">ABID26_006323</name>
</gene>
<comment type="caution">
    <text evidence="2">The sequence shown here is derived from an EMBL/GenBank/DDBJ whole genome shotgun (WGS) entry which is preliminary data.</text>
</comment>
<dbReference type="Gene3D" id="3.30.70.1380">
    <property type="entry name" value="Transcriptional regulatory protein pf0864 domain like"/>
    <property type="match status" value="1"/>
</dbReference>
<reference evidence="2 3" key="1">
    <citation type="submission" date="2024-06" db="EMBL/GenBank/DDBJ databases">
        <title>Genomic Encyclopedia of Type Strains, Phase IV (KMG-IV): sequencing the most valuable type-strain genomes for metagenomic binning, comparative biology and taxonomic classification.</title>
        <authorList>
            <person name="Goeker M."/>
        </authorList>
    </citation>
    <scope>NUCLEOTIDE SEQUENCE [LARGE SCALE GENOMIC DNA]</scope>
    <source>
        <strain evidence="2 3">DSM 29846</strain>
    </source>
</reference>
<evidence type="ECO:0000256" key="1">
    <source>
        <dbReference type="ARBA" id="ARBA00022596"/>
    </source>
</evidence>
<keyword evidence="1" id="KW-0533">Nickel</keyword>
<dbReference type="InterPro" id="IPR002822">
    <property type="entry name" value="Ni_insertion"/>
</dbReference>
<organism evidence="2 3">
    <name type="scientific">Mesorhizobium shonense</name>
    <dbReference type="NCBI Taxonomy" id="1209948"/>
    <lineage>
        <taxon>Bacteria</taxon>
        <taxon>Pseudomonadati</taxon>
        <taxon>Pseudomonadota</taxon>
        <taxon>Alphaproteobacteria</taxon>
        <taxon>Hyphomicrobiales</taxon>
        <taxon>Phyllobacteriaceae</taxon>
        <taxon>Mesorhizobium</taxon>
    </lineage>
</organism>
<evidence type="ECO:0000313" key="2">
    <source>
        <dbReference type="EMBL" id="MET3596899.1"/>
    </source>
</evidence>
<sequence length="176" mass="19367">MAGGVILLMAQIDDAPGELLGHVIDKMTDMGAKNVQLLSSLGKKGRPAYVLLVDINAEDEQEFASLLVGDLGIWGYRVLESQHRHFDIRRYKTRLELKWAGGEVSFPLRLKRILNDGMFMRAKTEHDDLVAISAQMRDLLPVSVAVLKAAIETTVGSIEPGETLRVDLSGLQLTEG</sequence>
<dbReference type="RefSeq" id="WP_354417501.1">
    <property type="nucleotide sequence ID" value="NZ_JBEPLM010000018.1"/>
</dbReference>
<protein>
    <submittedName>
        <fullName evidence="2">Uncharacterized protein (DUF111 family)</fullName>
    </submittedName>
</protein>
<name>A0ABV2I1V8_9HYPH</name>
<dbReference type="Pfam" id="PF01969">
    <property type="entry name" value="Ni_insertion"/>
    <property type="match status" value="1"/>
</dbReference>
<proteinExistence type="predicted"/>
<accession>A0ABV2I1V8</accession>